<evidence type="ECO:0000259" key="2">
    <source>
        <dbReference type="Pfam" id="PF13175"/>
    </source>
</evidence>
<proteinExistence type="predicted"/>
<dbReference type="PANTHER" id="PTHR43581:SF2">
    <property type="entry name" value="EXCINUCLEASE ATPASE SUBUNIT"/>
    <property type="match status" value="1"/>
</dbReference>
<feature type="region of interest" description="Disordered" evidence="1">
    <location>
        <begin position="560"/>
        <end position="592"/>
    </location>
</feature>
<protein>
    <submittedName>
        <fullName evidence="4">Uncharacterized protein</fullName>
    </submittedName>
</protein>
<evidence type="ECO:0000313" key="4">
    <source>
        <dbReference type="EMBL" id="RMO79256.1"/>
    </source>
</evidence>
<dbReference type="Pfam" id="PF20469">
    <property type="entry name" value="OLD-like_TOPRIM"/>
    <property type="match status" value="1"/>
</dbReference>
<dbReference type="InterPro" id="IPR051396">
    <property type="entry name" value="Bact_Antivir_Def_Nuclease"/>
</dbReference>
<evidence type="ECO:0000256" key="1">
    <source>
        <dbReference type="SAM" id="MobiDB-lite"/>
    </source>
</evidence>
<evidence type="ECO:0000259" key="3">
    <source>
        <dbReference type="Pfam" id="PF20469"/>
    </source>
</evidence>
<dbReference type="AlphaFoldDB" id="A0A3M3YAQ4"/>
<dbReference type="SUPFAM" id="SSF52540">
    <property type="entry name" value="P-loop containing nucleoside triphosphate hydrolases"/>
    <property type="match status" value="1"/>
</dbReference>
<feature type="domain" description="Endonuclease GajA/Old nuclease/RecF-like AAA" evidence="2">
    <location>
        <begin position="243"/>
        <end position="418"/>
    </location>
</feature>
<evidence type="ECO:0000313" key="5">
    <source>
        <dbReference type="Proteomes" id="UP000279372"/>
    </source>
</evidence>
<gene>
    <name evidence="4" type="ORF">ALQ33_00208</name>
</gene>
<feature type="domain" description="Endonuclease GajA/Old nuclease/RecF-like AAA" evidence="2">
    <location>
        <begin position="1"/>
        <end position="70"/>
    </location>
</feature>
<dbReference type="RefSeq" id="WP_122224228.1">
    <property type="nucleotide sequence ID" value="NZ_RBQB01000367.1"/>
</dbReference>
<comment type="caution">
    <text evidence="4">The sequence shown here is derived from an EMBL/GenBank/DDBJ whole genome shotgun (WGS) entry which is preliminary data.</text>
</comment>
<feature type="domain" description="OLD protein-like TOPRIM" evidence="3">
    <location>
        <begin position="472"/>
        <end position="536"/>
    </location>
</feature>
<dbReference type="InterPro" id="IPR027417">
    <property type="entry name" value="P-loop_NTPase"/>
</dbReference>
<dbReference type="Proteomes" id="UP000279372">
    <property type="component" value="Unassembled WGS sequence"/>
</dbReference>
<accession>A0A3M3YAQ4</accession>
<dbReference type="Pfam" id="PF13175">
    <property type="entry name" value="AAA_15"/>
    <property type="match status" value="2"/>
</dbReference>
<dbReference type="Gene3D" id="3.40.50.300">
    <property type="entry name" value="P-loop containing nucleotide triphosphate hydrolases"/>
    <property type="match status" value="1"/>
</dbReference>
<dbReference type="EMBL" id="RBQB01000367">
    <property type="protein sequence ID" value="RMO79256.1"/>
    <property type="molecule type" value="Genomic_DNA"/>
</dbReference>
<name>A0A3M3YAQ4_9PSED</name>
<dbReference type="CDD" id="cd01026">
    <property type="entry name" value="TOPRIM_OLD"/>
    <property type="match status" value="1"/>
</dbReference>
<dbReference type="PANTHER" id="PTHR43581">
    <property type="entry name" value="ATP/GTP PHOSPHATASE"/>
    <property type="match status" value="1"/>
</dbReference>
<reference evidence="4 5" key="1">
    <citation type="submission" date="2018-08" db="EMBL/GenBank/DDBJ databases">
        <title>Recombination of ecologically and evolutionarily significant loci maintains genetic cohesion in the Pseudomonas syringae species complex.</title>
        <authorList>
            <person name="Dillon M."/>
            <person name="Thakur S."/>
            <person name="Almeida R.N.D."/>
            <person name="Weir B.S."/>
            <person name="Guttman D.S."/>
        </authorList>
    </citation>
    <scope>NUCLEOTIDE SEQUENCE [LARGE SCALE GENOMIC DNA]</scope>
    <source>
        <strain evidence="4 5">ICMP 8902</strain>
    </source>
</reference>
<dbReference type="InterPro" id="IPR041685">
    <property type="entry name" value="AAA_GajA/Old/RecF-like"/>
</dbReference>
<dbReference type="InterPro" id="IPR034139">
    <property type="entry name" value="TOPRIM_OLD"/>
</dbReference>
<organism evidence="4 5">
    <name type="scientific">Pseudomonas syringae pv. philadelphi</name>
    <dbReference type="NCBI Taxonomy" id="251706"/>
    <lineage>
        <taxon>Bacteria</taxon>
        <taxon>Pseudomonadati</taxon>
        <taxon>Pseudomonadota</taxon>
        <taxon>Gammaproteobacteria</taxon>
        <taxon>Pseudomonadales</taxon>
        <taxon>Pseudomonadaceae</taxon>
        <taxon>Pseudomonas</taxon>
    </lineage>
</organism>
<sequence length="771" mass="86259">MHLHSYRLKNFRRLKDAHIELADDISIFVGSNNSGKTSATQAIHAFVTGGRDRFTLYDFNSTCWKSFDEAADIDLALPLPEGFSFPSIDLDLWFEVAASDLYLVIPLLPSTAWEGSKVGIRVSLIAKSPINLIQNFQEAKAKGAVQTAELPPESRYIPWPRSITDYLQRELKSEYELRYFILDRSQFDENLREVGDYVPDELGGEPGGGTILKSLIHIDNLGAQRHLADPSPEAGGRSEDLSKRLSRFYKRNLNQRQDDHIALKALFDSEQALNIHLDGVFKPTLDRLAKLGYPGVNNPRLKIMSALDPAHVMSQDARVHYQIGDGEDTATLPDSYNGLGFKNLIYMVVEILDSQARWATMDNRPPLHLLFVEEPEAHLHAQLQQVFIRNILELLNIEGDDGSIFGSQMVITTHSPHILYERGFKPIRYFRRKKVGNEQLTEVLNLSAFYQSQPDDRDFLERYLKLTHCDLFFSDAAILVEGNVERLLLPVMIRKSAKTLRSACLCILEVGGAFGHRFQSLIEFLGLTTLIITDIDSVALVAQAADDNVDDEEVEEFEVPADAEDDAAGQVRDNVQDPAGEPMVPAPKKKYGKACLPSEPGAATSNQTLIKWLPGKLTIEDLRNASEADKTHVLEDDAKVRVAYQTERAITWNGASETLCGRTLEEDFGLENPDWSQAIARKPLGLIVKGEAAGPAALAKGLHQKVSRKSFDKTKFALAVLTEDEKAWHVPTYIRDGLVWLKDEIRIELETVLPDAILIAEEDLAIGDEHE</sequence>